<dbReference type="InterPro" id="IPR023393">
    <property type="entry name" value="START-like_dom_sf"/>
</dbReference>
<dbReference type="Gene3D" id="3.30.530.20">
    <property type="match status" value="1"/>
</dbReference>
<comment type="caution">
    <text evidence="1">The sequence shown here is derived from an EMBL/GenBank/DDBJ whole genome shotgun (WGS) entry which is preliminary data.</text>
</comment>
<gene>
    <name evidence="1" type="ORF">HH308_12275</name>
</gene>
<accession>A0A848L2W2</accession>
<dbReference type="Proteomes" id="UP000550729">
    <property type="component" value="Unassembled WGS sequence"/>
</dbReference>
<dbReference type="EMBL" id="JABBNB010000011">
    <property type="protein sequence ID" value="NMO01988.1"/>
    <property type="molecule type" value="Genomic_DNA"/>
</dbReference>
<dbReference type="AlphaFoldDB" id="A0A848L2W2"/>
<evidence type="ECO:0000313" key="2">
    <source>
        <dbReference type="Proteomes" id="UP000550729"/>
    </source>
</evidence>
<name>A0A848L2W2_9ACTN</name>
<keyword evidence="2" id="KW-1185">Reference proteome</keyword>
<protein>
    <submittedName>
        <fullName evidence="1">DUF1857 family protein</fullName>
    </submittedName>
</protein>
<dbReference type="InterPro" id="IPR015075">
    <property type="entry name" value="AtaL"/>
</dbReference>
<proteinExistence type="predicted"/>
<reference evidence="1 2" key="1">
    <citation type="submission" date="2020-04" db="EMBL/GenBank/DDBJ databases">
        <title>Gordonia sp. nov. TBRC 11910.</title>
        <authorList>
            <person name="Suriyachadkun C."/>
        </authorList>
    </citation>
    <scope>NUCLEOTIDE SEQUENCE [LARGE SCALE GENOMIC DNA]</scope>
    <source>
        <strain evidence="1 2">TBRC 11910</strain>
    </source>
</reference>
<dbReference type="RefSeq" id="WP_170194496.1">
    <property type="nucleotide sequence ID" value="NZ_JABBNB010000011.1"/>
</dbReference>
<dbReference type="Pfam" id="PF08982">
    <property type="entry name" value="AtaL"/>
    <property type="match status" value="1"/>
</dbReference>
<sequence>MIEISRTIPMNDGSQPPLTVDDVWAGLVEKAENPLPYVAAITACTVVDRFEGGLIRDIEHKGPVREVVTFYPKRLVHFVRTHGAARGTIDNEIAVDDDGQDILRFSFRLVVDGLDDGSPEESAFGEQMQSDYLDAVRSTLDAVRERIAAPRTVAPS</sequence>
<organism evidence="1 2">
    <name type="scientific">Gordonia asplenii</name>
    <dbReference type="NCBI Taxonomy" id="2725283"/>
    <lineage>
        <taxon>Bacteria</taxon>
        <taxon>Bacillati</taxon>
        <taxon>Actinomycetota</taxon>
        <taxon>Actinomycetes</taxon>
        <taxon>Mycobacteriales</taxon>
        <taxon>Gordoniaceae</taxon>
        <taxon>Gordonia</taxon>
    </lineage>
</organism>
<evidence type="ECO:0000313" key="1">
    <source>
        <dbReference type="EMBL" id="NMO01988.1"/>
    </source>
</evidence>
<dbReference type="SUPFAM" id="SSF55961">
    <property type="entry name" value="Bet v1-like"/>
    <property type="match status" value="1"/>
</dbReference>